<evidence type="ECO:0000313" key="2">
    <source>
        <dbReference type="Proteomes" id="UP000467635"/>
    </source>
</evidence>
<reference evidence="1 2" key="1">
    <citation type="submission" date="2019-11" db="EMBL/GenBank/DDBJ databases">
        <title>Draft Genome Sequence of Plant Growth-Promoting Rhizosphere-Associated Bacteria.</title>
        <authorList>
            <person name="Vasilyev I.Y."/>
            <person name="Radchenko V."/>
            <person name="Ilnitskaya E.V."/>
        </authorList>
    </citation>
    <scope>NUCLEOTIDE SEQUENCE [LARGE SCALE GENOMIC DNA]</scope>
    <source>
        <strain evidence="1 2">VRA_01-1sq_f</strain>
    </source>
</reference>
<evidence type="ECO:0000313" key="1">
    <source>
        <dbReference type="EMBL" id="MSE08794.1"/>
    </source>
</evidence>
<organism evidence="1 2">
    <name type="scientific">Ligilactobacillus salivarius</name>
    <dbReference type="NCBI Taxonomy" id="1624"/>
    <lineage>
        <taxon>Bacteria</taxon>
        <taxon>Bacillati</taxon>
        <taxon>Bacillota</taxon>
        <taxon>Bacilli</taxon>
        <taxon>Lactobacillales</taxon>
        <taxon>Lactobacillaceae</taxon>
        <taxon>Ligilactobacillus</taxon>
    </lineage>
</organism>
<name>A0A7X2MG59_9LACO</name>
<dbReference type="RefSeq" id="WP_412127478.1">
    <property type="nucleotide sequence ID" value="NZ_JBKZBL010000008.1"/>
</dbReference>
<gene>
    <name evidence="1" type="ORF">GKC33_08840</name>
</gene>
<sequence>MKKNKSIIAILIVILIILVQPNVWQKVRDMFTIRDFKTQLGIIDTNDKVTSKETNKRLSEQDYNNELIIVVNQNQSDLNVKDLQQSKLKYELKDKDLLNRSRGGKIIFNKNMLPQSSITETNMRIAGWNKTVEKNQKVWTKEMVIPIKDGKEIPKNNTFVSTRDLSKKLAEYQKKISEYINQTNDSVGYEATTIYNGVNPIPSGVHVQAKSVEDNQFQFNIYVFNQEHNYNVNHLTGNVKKN</sequence>
<dbReference type="InterPro" id="IPR044929">
    <property type="entry name" value="DNA/RNA_non-sp_Endonuclease_sf"/>
</dbReference>
<dbReference type="AlphaFoldDB" id="A0A7X2MG59"/>
<protein>
    <submittedName>
        <fullName evidence="1">Uncharacterized protein</fullName>
    </submittedName>
</protein>
<comment type="caution">
    <text evidence="1">The sequence shown here is derived from an EMBL/GenBank/DDBJ whole genome shotgun (WGS) entry which is preliminary data.</text>
</comment>
<dbReference type="Proteomes" id="UP000467635">
    <property type="component" value="Unassembled WGS sequence"/>
</dbReference>
<dbReference type="Gene3D" id="3.40.570.10">
    <property type="entry name" value="Extracellular Endonuclease, subunit A"/>
    <property type="match status" value="1"/>
</dbReference>
<accession>A0A7X2MG59</accession>
<proteinExistence type="predicted"/>
<dbReference type="EMBL" id="WKKX01000436">
    <property type="protein sequence ID" value="MSE08794.1"/>
    <property type="molecule type" value="Genomic_DNA"/>
</dbReference>